<dbReference type="PANTHER" id="PTHR46411">
    <property type="entry name" value="FAMILY ATPASE, PUTATIVE-RELATED"/>
    <property type="match status" value="1"/>
</dbReference>
<dbReference type="InterPro" id="IPR027417">
    <property type="entry name" value="P-loop_NTPase"/>
</dbReference>
<protein>
    <recommendedName>
        <fullName evidence="3">ATPase AAA-type core domain-containing protein</fullName>
    </recommendedName>
</protein>
<evidence type="ECO:0000313" key="2">
    <source>
        <dbReference type="Proteomes" id="UP000799753"/>
    </source>
</evidence>
<keyword evidence="2" id="KW-1185">Reference proteome</keyword>
<dbReference type="Gene3D" id="3.40.50.300">
    <property type="entry name" value="P-loop containing nucleotide triphosphate hydrolases"/>
    <property type="match status" value="1"/>
</dbReference>
<proteinExistence type="predicted"/>
<dbReference type="SUPFAM" id="SSF52540">
    <property type="entry name" value="P-loop containing nucleoside triphosphate hydrolases"/>
    <property type="match status" value="1"/>
</dbReference>
<name>A0A6A6S2G9_9PLEO</name>
<dbReference type="PANTHER" id="PTHR46411:SF3">
    <property type="entry name" value="AAA+ ATPASE DOMAIN-CONTAINING PROTEIN"/>
    <property type="match status" value="1"/>
</dbReference>
<organism evidence="1 2">
    <name type="scientific">Massarina eburnea CBS 473.64</name>
    <dbReference type="NCBI Taxonomy" id="1395130"/>
    <lineage>
        <taxon>Eukaryota</taxon>
        <taxon>Fungi</taxon>
        <taxon>Dikarya</taxon>
        <taxon>Ascomycota</taxon>
        <taxon>Pezizomycotina</taxon>
        <taxon>Dothideomycetes</taxon>
        <taxon>Pleosporomycetidae</taxon>
        <taxon>Pleosporales</taxon>
        <taxon>Massarineae</taxon>
        <taxon>Massarinaceae</taxon>
        <taxon>Massarina</taxon>
    </lineage>
</organism>
<dbReference type="AlphaFoldDB" id="A0A6A6S2G9"/>
<sequence>MLSSRSVNSSSNLAFDVVVSGKGHGHITLFSRPLGVGKTLTAKLVASTLQIITKWRAVFLIDECDVFLETRSVHELERNRIVSIFPRVLEYYRGFLFLTTNRFDNIDLAFYACIHVSMGLDIEQEWSDGDRYQLAMVKLNGRQTKNTLRSAALLTQRAIISSPLILDIVNCELQVL</sequence>
<accession>A0A6A6S2G9</accession>
<reference evidence="1" key="1">
    <citation type="journal article" date="2020" name="Stud. Mycol.">
        <title>101 Dothideomycetes genomes: a test case for predicting lifestyles and emergence of pathogens.</title>
        <authorList>
            <person name="Haridas S."/>
            <person name="Albert R."/>
            <person name="Binder M."/>
            <person name="Bloem J."/>
            <person name="Labutti K."/>
            <person name="Salamov A."/>
            <person name="Andreopoulos B."/>
            <person name="Baker S."/>
            <person name="Barry K."/>
            <person name="Bills G."/>
            <person name="Bluhm B."/>
            <person name="Cannon C."/>
            <person name="Castanera R."/>
            <person name="Culley D."/>
            <person name="Daum C."/>
            <person name="Ezra D."/>
            <person name="Gonzalez J."/>
            <person name="Henrissat B."/>
            <person name="Kuo A."/>
            <person name="Liang C."/>
            <person name="Lipzen A."/>
            <person name="Lutzoni F."/>
            <person name="Magnuson J."/>
            <person name="Mondo S."/>
            <person name="Nolan M."/>
            <person name="Ohm R."/>
            <person name="Pangilinan J."/>
            <person name="Park H.-J."/>
            <person name="Ramirez L."/>
            <person name="Alfaro M."/>
            <person name="Sun H."/>
            <person name="Tritt A."/>
            <person name="Yoshinaga Y."/>
            <person name="Zwiers L.-H."/>
            <person name="Turgeon B."/>
            <person name="Goodwin S."/>
            <person name="Spatafora J."/>
            <person name="Crous P."/>
            <person name="Grigoriev I."/>
        </authorList>
    </citation>
    <scope>NUCLEOTIDE SEQUENCE</scope>
    <source>
        <strain evidence="1">CBS 473.64</strain>
    </source>
</reference>
<evidence type="ECO:0008006" key="3">
    <source>
        <dbReference type="Google" id="ProtNLM"/>
    </source>
</evidence>
<gene>
    <name evidence="1" type="ORF">P280DRAFT_542837</name>
</gene>
<dbReference type="EMBL" id="MU006783">
    <property type="protein sequence ID" value="KAF2641527.1"/>
    <property type="molecule type" value="Genomic_DNA"/>
</dbReference>
<dbReference type="OrthoDB" id="10042665at2759"/>
<evidence type="ECO:0000313" key="1">
    <source>
        <dbReference type="EMBL" id="KAF2641527.1"/>
    </source>
</evidence>
<dbReference type="Proteomes" id="UP000799753">
    <property type="component" value="Unassembled WGS sequence"/>
</dbReference>